<dbReference type="Pfam" id="PF05954">
    <property type="entry name" value="Phage_GPD"/>
    <property type="match status" value="1"/>
</dbReference>
<accession>A0A450WK66</accession>
<organism evidence="1">
    <name type="scientific">Candidatus Kentrum sp. LPFa</name>
    <dbReference type="NCBI Taxonomy" id="2126335"/>
    <lineage>
        <taxon>Bacteria</taxon>
        <taxon>Pseudomonadati</taxon>
        <taxon>Pseudomonadota</taxon>
        <taxon>Gammaproteobacteria</taxon>
        <taxon>Candidatus Kentrum</taxon>
    </lineage>
</organism>
<dbReference type="EMBL" id="CAADFK010000117">
    <property type="protein sequence ID" value="VFK17435.1"/>
    <property type="molecule type" value="Genomic_DNA"/>
</dbReference>
<name>A0A450WK66_9GAMM</name>
<dbReference type="SUPFAM" id="SSF69279">
    <property type="entry name" value="Phage tail proteins"/>
    <property type="match status" value="1"/>
</dbReference>
<evidence type="ECO:0000313" key="1">
    <source>
        <dbReference type="EMBL" id="VFK17435.1"/>
    </source>
</evidence>
<gene>
    <name evidence="1" type="ORF">BECKLPF1236B_GA0070989_11176</name>
</gene>
<reference evidence="1" key="1">
    <citation type="submission" date="2019-02" db="EMBL/GenBank/DDBJ databases">
        <authorList>
            <person name="Gruber-Vodicka R. H."/>
            <person name="Seah K. B. B."/>
        </authorList>
    </citation>
    <scope>NUCLEOTIDE SEQUENCE</scope>
    <source>
        <strain evidence="1">BECK_S313</strain>
    </source>
</reference>
<sequence length="340" mass="37831">METLNEYRGARVRRPVVRLFIDDREVTADLSAYLLSATYTDHVEGVSDTLDIRLDDADGRFRGPWYPSKGDTLSFRFGYAEEALADGGRFDIDEIAGEGPPDVMTIRGVAAGVKRPLRTHRGRAFENTTLRAIAARVAGKLRLELVGEIARIPIRRVTQIHEHDLTFLRRLAGKYGHAFNIKGDKMVFFQRDALRAAEPVLVIGRADLTRYRVRDKIMDVVAGASVAYFDPKTKTRITRDARDAARGEVSGDRLKLNTRAESPEQAEAQAKAALSEANIDAAQLEMTTEGEPRLVAGINFSLVDMGGFSGAWFVVRSRHVIEKSGGYHTEVEAKRVRTNE</sequence>
<evidence type="ECO:0008006" key="2">
    <source>
        <dbReference type="Google" id="ProtNLM"/>
    </source>
</evidence>
<dbReference type="AlphaFoldDB" id="A0A450WK66"/>
<proteinExistence type="predicted"/>
<protein>
    <recommendedName>
        <fullName evidence="2">Phage protein D</fullName>
    </recommendedName>
</protein>